<keyword evidence="3" id="KW-0238">DNA-binding</keyword>
<keyword evidence="4" id="KW-0804">Transcription</keyword>
<name>A0A6J4NKN4_9CHLR</name>
<protein>
    <submittedName>
        <fullName evidence="6">Transcriptional regulator, LysR family</fullName>
    </submittedName>
</protein>
<dbReference type="GO" id="GO:0003700">
    <property type="term" value="F:DNA-binding transcription factor activity"/>
    <property type="evidence" value="ECO:0007669"/>
    <property type="project" value="InterPro"/>
</dbReference>
<evidence type="ECO:0000256" key="3">
    <source>
        <dbReference type="ARBA" id="ARBA00023125"/>
    </source>
</evidence>
<proteinExistence type="inferred from homology"/>
<accession>A0A6J4NKN4</accession>
<dbReference type="Gene3D" id="1.10.10.10">
    <property type="entry name" value="Winged helix-like DNA-binding domain superfamily/Winged helix DNA-binding domain"/>
    <property type="match status" value="1"/>
</dbReference>
<dbReference type="InterPro" id="IPR000847">
    <property type="entry name" value="LysR_HTH_N"/>
</dbReference>
<dbReference type="PANTHER" id="PTHR30537:SF31">
    <property type="entry name" value="TRANSCRIPTIONAL REGULATOR, LYSR FAMILY"/>
    <property type="match status" value="1"/>
</dbReference>
<feature type="non-terminal residue" evidence="6">
    <location>
        <position position="279"/>
    </location>
</feature>
<dbReference type="Gene3D" id="3.40.190.290">
    <property type="match status" value="1"/>
</dbReference>
<evidence type="ECO:0000313" key="6">
    <source>
        <dbReference type="EMBL" id="CAA9387897.1"/>
    </source>
</evidence>
<dbReference type="Pfam" id="PF03466">
    <property type="entry name" value="LysR_substrate"/>
    <property type="match status" value="1"/>
</dbReference>
<dbReference type="InterPro" id="IPR005119">
    <property type="entry name" value="LysR_subst-bd"/>
</dbReference>
<dbReference type="AlphaFoldDB" id="A0A6J4NKN4"/>
<evidence type="ECO:0000256" key="2">
    <source>
        <dbReference type="ARBA" id="ARBA00023015"/>
    </source>
</evidence>
<dbReference type="Pfam" id="PF00126">
    <property type="entry name" value="HTH_1"/>
    <property type="match status" value="1"/>
</dbReference>
<dbReference type="SUPFAM" id="SSF46785">
    <property type="entry name" value="Winged helix' DNA-binding domain"/>
    <property type="match status" value="1"/>
</dbReference>
<dbReference type="GO" id="GO:0006351">
    <property type="term" value="P:DNA-templated transcription"/>
    <property type="evidence" value="ECO:0007669"/>
    <property type="project" value="TreeGrafter"/>
</dbReference>
<feature type="domain" description="HTH lysR-type" evidence="5">
    <location>
        <begin position="2"/>
        <end position="59"/>
    </location>
</feature>
<dbReference type="InterPro" id="IPR036388">
    <property type="entry name" value="WH-like_DNA-bd_sf"/>
</dbReference>
<dbReference type="PROSITE" id="PS50931">
    <property type="entry name" value="HTH_LYSR"/>
    <property type="match status" value="1"/>
</dbReference>
<evidence type="ECO:0000256" key="4">
    <source>
        <dbReference type="ARBA" id="ARBA00023163"/>
    </source>
</evidence>
<evidence type="ECO:0000259" key="5">
    <source>
        <dbReference type="PROSITE" id="PS50931"/>
    </source>
</evidence>
<dbReference type="FunFam" id="1.10.10.10:FF:000001">
    <property type="entry name" value="LysR family transcriptional regulator"/>
    <property type="match status" value="1"/>
</dbReference>
<dbReference type="PANTHER" id="PTHR30537">
    <property type="entry name" value="HTH-TYPE TRANSCRIPTIONAL REGULATOR"/>
    <property type="match status" value="1"/>
</dbReference>
<dbReference type="EMBL" id="CADCTR010003212">
    <property type="protein sequence ID" value="CAA9387897.1"/>
    <property type="molecule type" value="Genomic_DNA"/>
</dbReference>
<organism evidence="6">
    <name type="scientific">uncultured Chloroflexia bacterium</name>
    <dbReference type="NCBI Taxonomy" id="1672391"/>
    <lineage>
        <taxon>Bacteria</taxon>
        <taxon>Bacillati</taxon>
        <taxon>Chloroflexota</taxon>
        <taxon>Chloroflexia</taxon>
        <taxon>environmental samples</taxon>
    </lineage>
</organism>
<keyword evidence="2" id="KW-0805">Transcription regulation</keyword>
<dbReference type="InterPro" id="IPR036390">
    <property type="entry name" value="WH_DNA-bd_sf"/>
</dbReference>
<dbReference type="InterPro" id="IPR058163">
    <property type="entry name" value="LysR-type_TF_proteobact-type"/>
</dbReference>
<evidence type="ECO:0000256" key="1">
    <source>
        <dbReference type="ARBA" id="ARBA00009437"/>
    </source>
</evidence>
<sequence>MVDLNDFLFFVKIVDYGGFTAASRALGVPKSTLSQRMMKLEAHLEVRLLTRSSRHVRMSEAGSEFYRHAVAVLREADMAQSAVRQRLVEPSGTVRCTAGAAAMQFGLADIISSFLAKHPKVSVVAHATDRFVDIIKEDFDVALRGHSDPLPDSDLVQRTLATTHIMLFAGADYLAEHGEPAEPADLSSHSAVSMMRESSPGTWRLQHVFKQKEDAVVTLNARLVSEDVWTLQMAAVKGIGLVALPPFVCREAVLSGSLKRVLPEWSLGPAMMTAVLPHR</sequence>
<reference evidence="6" key="1">
    <citation type="submission" date="2020-02" db="EMBL/GenBank/DDBJ databases">
        <authorList>
            <person name="Meier V. D."/>
        </authorList>
    </citation>
    <scope>NUCLEOTIDE SEQUENCE</scope>
    <source>
        <strain evidence="6">AVDCRST_MAG93</strain>
    </source>
</reference>
<dbReference type="SUPFAM" id="SSF53850">
    <property type="entry name" value="Periplasmic binding protein-like II"/>
    <property type="match status" value="1"/>
</dbReference>
<dbReference type="GO" id="GO:0043565">
    <property type="term" value="F:sequence-specific DNA binding"/>
    <property type="evidence" value="ECO:0007669"/>
    <property type="project" value="TreeGrafter"/>
</dbReference>
<comment type="similarity">
    <text evidence="1">Belongs to the LysR transcriptional regulatory family.</text>
</comment>
<gene>
    <name evidence="6" type="ORF">AVDCRST_MAG93-9570</name>
</gene>